<keyword evidence="2" id="KW-0808">Transferase</keyword>
<keyword evidence="1" id="KW-0489">Methyltransferase</keyword>
<protein>
    <recommendedName>
        <fullName evidence="4">TRAM domain-containing protein</fullName>
    </recommendedName>
</protein>
<dbReference type="InterPro" id="IPR002792">
    <property type="entry name" value="TRAM_dom"/>
</dbReference>
<dbReference type="InterPro" id="IPR029063">
    <property type="entry name" value="SAM-dependent_MTases_sf"/>
</dbReference>
<dbReference type="NCBIfam" id="TIGR00479">
    <property type="entry name" value="rumA"/>
    <property type="match status" value="1"/>
</dbReference>
<accession>A0A381TW19</accession>
<name>A0A381TW19_9ZZZZ</name>
<dbReference type="PANTHER" id="PTHR11061">
    <property type="entry name" value="RNA M5U METHYLTRANSFERASE"/>
    <property type="match status" value="1"/>
</dbReference>
<dbReference type="Pfam" id="PF05958">
    <property type="entry name" value="tRNA_U5-meth_tr"/>
    <property type="match status" value="1"/>
</dbReference>
<dbReference type="PROSITE" id="PS51687">
    <property type="entry name" value="SAM_MT_RNA_M5U"/>
    <property type="match status" value="1"/>
</dbReference>
<dbReference type="CDD" id="cd02440">
    <property type="entry name" value="AdoMet_MTases"/>
    <property type="match status" value="1"/>
</dbReference>
<dbReference type="AlphaFoldDB" id="A0A381TW19"/>
<evidence type="ECO:0000259" key="4">
    <source>
        <dbReference type="PROSITE" id="PS50926"/>
    </source>
</evidence>
<dbReference type="PROSITE" id="PS01231">
    <property type="entry name" value="TRMA_2"/>
    <property type="match status" value="1"/>
</dbReference>
<dbReference type="Gene3D" id="2.40.50.140">
    <property type="entry name" value="Nucleic acid-binding proteins"/>
    <property type="match status" value="1"/>
</dbReference>
<evidence type="ECO:0000313" key="5">
    <source>
        <dbReference type="EMBL" id="SVA20039.1"/>
    </source>
</evidence>
<dbReference type="InterPro" id="IPR012340">
    <property type="entry name" value="NA-bd_OB-fold"/>
</dbReference>
<feature type="domain" description="TRAM" evidence="4">
    <location>
        <begin position="9"/>
        <end position="67"/>
    </location>
</feature>
<dbReference type="PANTHER" id="PTHR11061:SF30">
    <property type="entry name" value="TRNA (URACIL(54)-C(5))-METHYLTRANSFERASE"/>
    <property type="match status" value="1"/>
</dbReference>
<dbReference type="EMBL" id="UINC01005240">
    <property type="protein sequence ID" value="SVA20039.1"/>
    <property type="molecule type" value="Genomic_DNA"/>
</dbReference>
<dbReference type="GO" id="GO:0070475">
    <property type="term" value="P:rRNA base methylation"/>
    <property type="evidence" value="ECO:0007669"/>
    <property type="project" value="TreeGrafter"/>
</dbReference>
<dbReference type="PROSITE" id="PS01230">
    <property type="entry name" value="TRMA_1"/>
    <property type="match status" value="1"/>
</dbReference>
<dbReference type="SUPFAM" id="SSF50249">
    <property type="entry name" value="Nucleic acid-binding proteins"/>
    <property type="match status" value="1"/>
</dbReference>
<dbReference type="InterPro" id="IPR010280">
    <property type="entry name" value="U5_MeTrfase_fam"/>
</dbReference>
<evidence type="ECO:0000256" key="3">
    <source>
        <dbReference type="ARBA" id="ARBA00022691"/>
    </source>
</evidence>
<dbReference type="Pfam" id="PF01938">
    <property type="entry name" value="TRAM"/>
    <property type="match status" value="1"/>
</dbReference>
<evidence type="ECO:0000256" key="2">
    <source>
        <dbReference type="ARBA" id="ARBA00022679"/>
    </source>
</evidence>
<sequence>MAKRKLNIPVKNGDRLELDVETLASSGDGLCRHSGYTLFTPGGLPGDRIRGKVIKTTPRFGVVDVFERMQLSKDRVDPPCPVFYKCGGCKFQDLSYEKQLEFKIQVVRDSINRIGGIELPKKIEAFAAEQQYHYRNKGSFAVQGKTSDPKIGFYSEGSHNVADSAVCGILLEPINKTKEWLRYLLKKNQISIYHEEHHRGLVRGLVIRHSESTGETLVGLVTNEGRFPRSFLAELTKENELKKLGIVGLIQNINPQTTNVILGNKNKILWGKKRLTDKLANLSFHLSLGSFFQIHSAQTLTLYNLIHNWVENTQEKTIVDAYSGSGGIALWLAAKGKNVVAIEQFEPAMEDARLSATTNGINNCQFLTGNAEKLVPRVASEEKVHTFIIDPPRKGCSESVLKTLIKSKPEQIIYISCNPSTLARDLERLEGYHIHDLRIVDMFPQTQHIETAVLLRPNPTH</sequence>
<proteinExistence type="predicted"/>
<keyword evidence="3" id="KW-0949">S-adenosyl-L-methionine</keyword>
<dbReference type="PROSITE" id="PS50926">
    <property type="entry name" value="TRAM"/>
    <property type="match status" value="1"/>
</dbReference>
<dbReference type="Gene3D" id="2.40.50.1070">
    <property type="match status" value="1"/>
</dbReference>
<dbReference type="GO" id="GO:0070041">
    <property type="term" value="F:rRNA (uridine-C5-)-methyltransferase activity"/>
    <property type="evidence" value="ECO:0007669"/>
    <property type="project" value="TreeGrafter"/>
</dbReference>
<dbReference type="InterPro" id="IPR030391">
    <property type="entry name" value="MeTrfase_TrmA_CS"/>
</dbReference>
<reference evidence="5" key="1">
    <citation type="submission" date="2018-05" db="EMBL/GenBank/DDBJ databases">
        <authorList>
            <person name="Lanie J.A."/>
            <person name="Ng W.-L."/>
            <person name="Kazmierczak K.M."/>
            <person name="Andrzejewski T.M."/>
            <person name="Davidsen T.M."/>
            <person name="Wayne K.J."/>
            <person name="Tettelin H."/>
            <person name="Glass J.I."/>
            <person name="Rusch D."/>
            <person name="Podicherti R."/>
            <person name="Tsui H.-C.T."/>
            <person name="Winkler M.E."/>
        </authorList>
    </citation>
    <scope>NUCLEOTIDE SEQUENCE</scope>
</reference>
<dbReference type="SUPFAM" id="SSF53335">
    <property type="entry name" value="S-adenosyl-L-methionine-dependent methyltransferases"/>
    <property type="match status" value="1"/>
</dbReference>
<evidence type="ECO:0000256" key="1">
    <source>
        <dbReference type="ARBA" id="ARBA00022603"/>
    </source>
</evidence>
<dbReference type="InterPro" id="IPR030390">
    <property type="entry name" value="MeTrfase_TrmA_AS"/>
</dbReference>
<organism evidence="5">
    <name type="scientific">marine metagenome</name>
    <dbReference type="NCBI Taxonomy" id="408172"/>
    <lineage>
        <taxon>unclassified sequences</taxon>
        <taxon>metagenomes</taxon>
        <taxon>ecological metagenomes</taxon>
    </lineage>
</organism>
<gene>
    <name evidence="5" type="ORF">METZ01_LOCUS72893</name>
</gene>
<dbReference type="Gene3D" id="3.40.50.150">
    <property type="entry name" value="Vaccinia Virus protein VP39"/>
    <property type="match status" value="1"/>
</dbReference>
<dbReference type="FunFam" id="3.40.50.150:FF:000009">
    <property type="entry name" value="23S rRNA (Uracil(1939)-C(5))-methyltransferase RlmD"/>
    <property type="match status" value="1"/>
</dbReference>